<dbReference type="AlphaFoldDB" id="A0AAN7U453"/>
<evidence type="ECO:0000313" key="10">
    <source>
        <dbReference type="EMBL" id="KAK5578310.1"/>
    </source>
</evidence>
<comment type="cofactor">
    <cofactor evidence="8">
        <name>Zn(2+)</name>
        <dbReference type="ChEBI" id="CHEBI:29105"/>
    </cofactor>
    <text evidence="8">Binds 1 zinc ion per subunit.</text>
</comment>
<evidence type="ECO:0000256" key="8">
    <source>
        <dbReference type="RuleBase" id="RU366009"/>
    </source>
</evidence>
<feature type="domain" description="Amidohydrolase-related" evidence="9">
    <location>
        <begin position="79"/>
        <end position="446"/>
    </location>
</feature>
<evidence type="ECO:0000256" key="5">
    <source>
        <dbReference type="ARBA" id="ARBA00022801"/>
    </source>
</evidence>
<dbReference type="GO" id="GO:0008892">
    <property type="term" value="F:guanine deaminase activity"/>
    <property type="evidence" value="ECO:0007669"/>
    <property type="project" value="UniProtKB-UniRule"/>
</dbReference>
<dbReference type="NCBIfam" id="TIGR02967">
    <property type="entry name" value="guan_deamin"/>
    <property type="match status" value="1"/>
</dbReference>
<evidence type="ECO:0000256" key="4">
    <source>
        <dbReference type="ARBA" id="ARBA00022723"/>
    </source>
</evidence>
<organism evidence="10 11">
    <name type="scientific">Dictyostelium firmibasis</name>
    <dbReference type="NCBI Taxonomy" id="79012"/>
    <lineage>
        <taxon>Eukaryota</taxon>
        <taxon>Amoebozoa</taxon>
        <taxon>Evosea</taxon>
        <taxon>Eumycetozoa</taxon>
        <taxon>Dictyostelia</taxon>
        <taxon>Dictyosteliales</taxon>
        <taxon>Dictyosteliaceae</taxon>
        <taxon>Dictyostelium</taxon>
    </lineage>
</organism>
<evidence type="ECO:0000256" key="2">
    <source>
        <dbReference type="ARBA" id="ARBA00006745"/>
    </source>
</evidence>
<name>A0AAN7U453_9MYCE</name>
<protein>
    <recommendedName>
        <fullName evidence="3 8">Guanine deaminase</fullName>
        <shortName evidence="8">Guanase</shortName>
        <ecNumber evidence="3 8">3.5.4.3</ecNumber>
    </recommendedName>
    <alternativeName>
        <fullName evidence="8">Guanine aminohydrolase</fullName>
    </alternativeName>
</protein>
<dbReference type="InterPro" id="IPR014311">
    <property type="entry name" value="Guanine_deaminase"/>
</dbReference>
<gene>
    <name evidence="10" type="ORF">RB653_003266</name>
</gene>
<reference evidence="10 11" key="1">
    <citation type="submission" date="2023-11" db="EMBL/GenBank/DDBJ databases">
        <title>Dfirmibasis_genome.</title>
        <authorList>
            <person name="Edelbroek B."/>
            <person name="Kjellin J."/>
            <person name="Jerlstrom-Hultqvist J."/>
            <person name="Soderbom F."/>
        </authorList>
    </citation>
    <scope>NUCLEOTIDE SEQUENCE [LARGE SCALE GENOMIC DNA]</scope>
    <source>
        <strain evidence="10 11">TNS-C-14</strain>
    </source>
</reference>
<evidence type="ECO:0000259" key="9">
    <source>
        <dbReference type="Pfam" id="PF01979"/>
    </source>
</evidence>
<comment type="caution">
    <text evidence="10">The sequence shown here is derived from an EMBL/GenBank/DDBJ whole genome shotgun (WGS) entry which is preliminary data.</text>
</comment>
<dbReference type="InterPro" id="IPR051607">
    <property type="entry name" value="Metallo-dep_hydrolases"/>
</dbReference>
<dbReference type="NCBIfam" id="NF006679">
    <property type="entry name" value="PRK09228.1"/>
    <property type="match status" value="1"/>
</dbReference>
<comment type="similarity">
    <text evidence="2 8">Belongs to the metallo-dependent hydrolases superfamily. ATZ/TRZ family.</text>
</comment>
<dbReference type="EMBL" id="JAVFKY010000004">
    <property type="protein sequence ID" value="KAK5578310.1"/>
    <property type="molecule type" value="Genomic_DNA"/>
</dbReference>
<dbReference type="GO" id="GO:0006147">
    <property type="term" value="P:guanine catabolic process"/>
    <property type="evidence" value="ECO:0007669"/>
    <property type="project" value="UniProtKB-UniRule"/>
</dbReference>
<dbReference type="Gene3D" id="2.30.40.10">
    <property type="entry name" value="Urease, subunit C, domain 1"/>
    <property type="match status" value="1"/>
</dbReference>
<keyword evidence="11" id="KW-1185">Reference proteome</keyword>
<evidence type="ECO:0000256" key="1">
    <source>
        <dbReference type="ARBA" id="ARBA00004984"/>
    </source>
</evidence>
<dbReference type="InterPro" id="IPR011059">
    <property type="entry name" value="Metal-dep_hydrolase_composite"/>
</dbReference>
<comment type="function">
    <text evidence="8">Catalyzes the hydrolytic deamination of guanine, producing xanthine and ammonia.</text>
</comment>
<dbReference type="InterPro" id="IPR006680">
    <property type="entry name" value="Amidohydro-rel"/>
</dbReference>
<dbReference type="PANTHER" id="PTHR11271">
    <property type="entry name" value="GUANINE DEAMINASE"/>
    <property type="match status" value="1"/>
</dbReference>
<evidence type="ECO:0000313" key="11">
    <source>
        <dbReference type="Proteomes" id="UP001344447"/>
    </source>
</evidence>
<dbReference type="Gene3D" id="3.20.20.140">
    <property type="entry name" value="Metal-dependent hydrolases"/>
    <property type="match status" value="1"/>
</dbReference>
<comment type="catalytic activity">
    <reaction evidence="7 8">
        <text>guanine + H2O + H(+) = xanthine + NH4(+)</text>
        <dbReference type="Rhea" id="RHEA:14665"/>
        <dbReference type="ChEBI" id="CHEBI:15377"/>
        <dbReference type="ChEBI" id="CHEBI:15378"/>
        <dbReference type="ChEBI" id="CHEBI:16235"/>
        <dbReference type="ChEBI" id="CHEBI:17712"/>
        <dbReference type="ChEBI" id="CHEBI:28938"/>
        <dbReference type="EC" id="3.5.4.3"/>
    </reaction>
</comment>
<keyword evidence="6 8" id="KW-0862">Zinc</keyword>
<dbReference type="PANTHER" id="PTHR11271:SF6">
    <property type="entry name" value="GUANINE DEAMINASE"/>
    <property type="match status" value="1"/>
</dbReference>
<dbReference type="GO" id="GO:0005829">
    <property type="term" value="C:cytosol"/>
    <property type="evidence" value="ECO:0007669"/>
    <property type="project" value="TreeGrafter"/>
</dbReference>
<dbReference type="SUPFAM" id="SSF51556">
    <property type="entry name" value="Metallo-dependent hydrolases"/>
    <property type="match status" value="1"/>
</dbReference>
<dbReference type="InterPro" id="IPR032466">
    <property type="entry name" value="Metal_Hydrolase"/>
</dbReference>
<dbReference type="Pfam" id="PF01979">
    <property type="entry name" value="Amidohydro_1"/>
    <property type="match status" value="1"/>
</dbReference>
<evidence type="ECO:0000256" key="6">
    <source>
        <dbReference type="ARBA" id="ARBA00022833"/>
    </source>
</evidence>
<accession>A0AAN7U453</accession>
<dbReference type="Proteomes" id="UP001344447">
    <property type="component" value="Unassembled WGS sequence"/>
</dbReference>
<dbReference type="GO" id="GO:0008270">
    <property type="term" value="F:zinc ion binding"/>
    <property type="evidence" value="ECO:0007669"/>
    <property type="project" value="UniProtKB-UniRule"/>
</dbReference>
<dbReference type="FunFam" id="3.20.20.140:FF:000022">
    <property type="entry name" value="Guanine deaminase"/>
    <property type="match status" value="1"/>
</dbReference>
<evidence type="ECO:0000256" key="3">
    <source>
        <dbReference type="ARBA" id="ARBA00012781"/>
    </source>
</evidence>
<sequence>MMKANKIIKLFKGTVIHSLEIGKVEILPNSLIGIDEEGVIQHMKSNYEDLKQLEKDVSSICINNGIDEKESVIDMGNKFLIPGFIDTHAHAPQYHNAGTGTDLPLLKWLEKYTFPVESKFKDLVFAENVYSKVVDRMLRHGTTTCCYYATIHLEASELLADIVSKRGQRAFIGKVCMDRHSPDHYIESTEQSINNTREFVDRILSKGNELVQPIVTPRFAPSCTNELMEALGKLSQEKQTLIQSHLSENKDEIEWVKSLYPGIESYTHVYKHFNLLNERTIMAHCVHLSEEEIKLISTQQTAISHCPISNFTLSSGNLDVRKVLEANIKLGLGSDISGGYHPSILQVIRDSIKCSNSHYFNNDNHTPLTFEEAFYLATVGGSKVVNLDHRIGNFMIGKDFDAQIIDPFVSNSPFDCFDGETLKDIFQKFIYLGDDRNLSSLYIKGNKIKF</sequence>
<evidence type="ECO:0000256" key="7">
    <source>
        <dbReference type="ARBA" id="ARBA00051148"/>
    </source>
</evidence>
<keyword evidence="5 8" id="KW-0378">Hydrolase</keyword>
<proteinExistence type="inferred from homology"/>
<dbReference type="EC" id="3.5.4.3" evidence="3 8"/>
<keyword evidence="4 8" id="KW-0479">Metal-binding</keyword>
<dbReference type="CDD" id="cd01303">
    <property type="entry name" value="GDEase"/>
    <property type="match status" value="1"/>
</dbReference>
<comment type="pathway">
    <text evidence="1 8">Purine metabolism; guanine degradation; xanthine from guanine: step 1/1.</text>
</comment>